<feature type="transmembrane region" description="Helical" evidence="1">
    <location>
        <begin position="77"/>
        <end position="97"/>
    </location>
</feature>
<name>A0A6J4KQY5_9ACTN</name>
<feature type="transmembrane region" description="Helical" evidence="1">
    <location>
        <begin position="36"/>
        <end position="57"/>
    </location>
</feature>
<gene>
    <name evidence="2" type="ORF">AVDCRST_MAG07-590</name>
</gene>
<feature type="transmembrane region" description="Helical" evidence="1">
    <location>
        <begin position="152"/>
        <end position="170"/>
    </location>
</feature>
<keyword evidence="1" id="KW-1133">Transmembrane helix</keyword>
<sequence length="251" mass="27190">MTAAPSLHARDGERTSNATLRDRVSTTWRRGRGSRALPLLAALLLPIPFLLVAHQLYFWDIGPFDSPRWAVNSDRSFIEIFGYLQLAAAVVLLLLLWARHRRGLFAGSWAVVLAVVVLDDSLRLHERGGAALVDRGAVPSGLGLPAQALGELAVWAALGVAIVILLALVYRASDPADRFDSRWLAGLMLLLVFFGVGVDVAHEVVEELTDNSVVDLLVTFVEAGGELAAMSTLLVFVVHMSRRSTSRSSTS</sequence>
<evidence type="ECO:0000256" key="1">
    <source>
        <dbReference type="SAM" id="Phobius"/>
    </source>
</evidence>
<feature type="transmembrane region" description="Helical" evidence="1">
    <location>
        <begin position="104"/>
        <end position="122"/>
    </location>
</feature>
<keyword evidence="1" id="KW-0472">Membrane</keyword>
<organism evidence="2">
    <name type="scientific">uncultured Frankineae bacterium</name>
    <dbReference type="NCBI Taxonomy" id="437475"/>
    <lineage>
        <taxon>Bacteria</taxon>
        <taxon>Bacillati</taxon>
        <taxon>Actinomycetota</taxon>
        <taxon>Actinomycetes</taxon>
        <taxon>Frankiales</taxon>
        <taxon>environmental samples</taxon>
    </lineage>
</organism>
<reference evidence="2" key="1">
    <citation type="submission" date="2020-02" db="EMBL/GenBank/DDBJ databases">
        <authorList>
            <person name="Meier V. D."/>
        </authorList>
    </citation>
    <scope>NUCLEOTIDE SEQUENCE</scope>
    <source>
        <strain evidence="2">AVDCRST_MAG07</strain>
    </source>
</reference>
<protein>
    <submittedName>
        <fullName evidence="2">Uncharacterized protein</fullName>
    </submittedName>
</protein>
<keyword evidence="1" id="KW-0812">Transmembrane</keyword>
<accession>A0A6J4KQY5</accession>
<evidence type="ECO:0000313" key="2">
    <source>
        <dbReference type="EMBL" id="CAA9311065.1"/>
    </source>
</evidence>
<feature type="transmembrane region" description="Helical" evidence="1">
    <location>
        <begin position="213"/>
        <end position="238"/>
    </location>
</feature>
<dbReference type="AlphaFoldDB" id="A0A6J4KQY5"/>
<feature type="transmembrane region" description="Helical" evidence="1">
    <location>
        <begin position="182"/>
        <end position="201"/>
    </location>
</feature>
<dbReference type="EMBL" id="CADCUB010000027">
    <property type="protein sequence ID" value="CAA9311065.1"/>
    <property type="molecule type" value="Genomic_DNA"/>
</dbReference>
<proteinExistence type="predicted"/>